<comment type="caution">
    <text evidence="5">The sequence shown here is derived from an EMBL/GenBank/DDBJ whole genome shotgun (WGS) entry which is preliminary data.</text>
</comment>
<feature type="chain" id="PRO_5042278290" description="Sushi domain-containing protein" evidence="3">
    <location>
        <begin position="27"/>
        <end position="319"/>
    </location>
</feature>
<dbReference type="CDD" id="cd00033">
    <property type="entry name" value="CCP"/>
    <property type="match status" value="1"/>
</dbReference>
<feature type="disulfide bond" evidence="2">
    <location>
        <begin position="285"/>
        <end position="312"/>
    </location>
</feature>
<accession>A0AAD9K4F7</accession>
<dbReference type="Pfam" id="PF00084">
    <property type="entry name" value="Sushi"/>
    <property type="match status" value="1"/>
</dbReference>
<keyword evidence="3" id="KW-0732">Signal</keyword>
<dbReference type="PROSITE" id="PS50923">
    <property type="entry name" value="SUSHI"/>
    <property type="match status" value="1"/>
</dbReference>
<name>A0AAD9K4F7_9ANNE</name>
<dbReference type="PANTHER" id="PTHR45713:SF6">
    <property type="entry name" value="F5_8 TYPE C DOMAIN-CONTAINING PROTEIN"/>
    <property type="match status" value="1"/>
</dbReference>
<dbReference type="Pfam" id="PF22633">
    <property type="entry name" value="F5_F8_type_C_2"/>
    <property type="match status" value="1"/>
</dbReference>
<dbReference type="InterPro" id="IPR051941">
    <property type="entry name" value="BG_Antigen-Binding_Lectin"/>
</dbReference>
<dbReference type="EMBL" id="JAODUP010000074">
    <property type="protein sequence ID" value="KAK2163755.1"/>
    <property type="molecule type" value="Genomic_DNA"/>
</dbReference>
<dbReference type="PANTHER" id="PTHR45713">
    <property type="entry name" value="FTP DOMAIN-CONTAINING PROTEIN"/>
    <property type="match status" value="1"/>
</dbReference>
<dbReference type="InterPro" id="IPR035976">
    <property type="entry name" value="Sushi/SCR/CCP_sf"/>
</dbReference>
<organism evidence="5 6">
    <name type="scientific">Paralvinella palmiformis</name>
    <dbReference type="NCBI Taxonomy" id="53620"/>
    <lineage>
        <taxon>Eukaryota</taxon>
        <taxon>Metazoa</taxon>
        <taxon>Spiralia</taxon>
        <taxon>Lophotrochozoa</taxon>
        <taxon>Annelida</taxon>
        <taxon>Polychaeta</taxon>
        <taxon>Sedentaria</taxon>
        <taxon>Canalipalpata</taxon>
        <taxon>Terebellida</taxon>
        <taxon>Terebelliformia</taxon>
        <taxon>Alvinellidae</taxon>
        <taxon>Paralvinella</taxon>
    </lineage>
</organism>
<dbReference type="SUPFAM" id="SSF49785">
    <property type="entry name" value="Galactose-binding domain-like"/>
    <property type="match status" value="1"/>
</dbReference>
<reference evidence="5" key="1">
    <citation type="journal article" date="2023" name="Mol. Biol. Evol.">
        <title>Third-Generation Sequencing Reveals the Adaptive Role of the Epigenome in Three Deep-Sea Polychaetes.</title>
        <authorList>
            <person name="Perez M."/>
            <person name="Aroh O."/>
            <person name="Sun Y."/>
            <person name="Lan Y."/>
            <person name="Juniper S.K."/>
            <person name="Young C.R."/>
            <person name="Angers B."/>
            <person name="Qian P.Y."/>
        </authorList>
    </citation>
    <scope>NUCLEOTIDE SEQUENCE</scope>
    <source>
        <strain evidence="5">P08H-3</strain>
    </source>
</reference>
<keyword evidence="6" id="KW-1185">Reference proteome</keyword>
<evidence type="ECO:0000256" key="2">
    <source>
        <dbReference type="PROSITE-ProRule" id="PRU00302"/>
    </source>
</evidence>
<evidence type="ECO:0000313" key="5">
    <source>
        <dbReference type="EMBL" id="KAK2163755.1"/>
    </source>
</evidence>
<feature type="signal peptide" evidence="3">
    <location>
        <begin position="1"/>
        <end position="26"/>
    </location>
</feature>
<keyword evidence="2" id="KW-0768">Sushi</keyword>
<gene>
    <name evidence="5" type="ORF">LSH36_74g00023</name>
</gene>
<evidence type="ECO:0000259" key="4">
    <source>
        <dbReference type="PROSITE" id="PS50923"/>
    </source>
</evidence>
<dbReference type="SMART" id="SM00032">
    <property type="entry name" value="CCP"/>
    <property type="match status" value="1"/>
</dbReference>
<keyword evidence="1 2" id="KW-1015">Disulfide bond</keyword>
<evidence type="ECO:0000256" key="1">
    <source>
        <dbReference type="ARBA" id="ARBA00023157"/>
    </source>
</evidence>
<dbReference type="Gene3D" id="2.10.70.10">
    <property type="entry name" value="Complement Module, domain 1"/>
    <property type="match status" value="1"/>
</dbReference>
<dbReference type="Gene3D" id="2.60.120.260">
    <property type="entry name" value="Galactose-binding domain-like"/>
    <property type="match status" value="1"/>
</dbReference>
<proteinExistence type="predicted"/>
<feature type="domain" description="Sushi" evidence="4">
    <location>
        <begin position="256"/>
        <end position="314"/>
    </location>
</feature>
<dbReference type="Proteomes" id="UP001208570">
    <property type="component" value="Unassembled WGS sequence"/>
</dbReference>
<protein>
    <recommendedName>
        <fullName evidence="4">Sushi domain-containing protein</fullName>
    </recommendedName>
</protein>
<dbReference type="InterPro" id="IPR008979">
    <property type="entry name" value="Galactose-bd-like_sf"/>
</dbReference>
<dbReference type="AlphaFoldDB" id="A0AAD9K4F7"/>
<dbReference type="SUPFAM" id="SSF57535">
    <property type="entry name" value="Complement control module/SCR domain"/>
    <property type="match status" value="1"/>
</dbReference>
<comment type="caution">
    <text evidence="2">Lacks conserved residue(s) required for the propagation of feature annotation.</text>
</comment>
<sequence length="319" mass="35712">MKSFIIADLVRLSVALFCFYPGVSKAGPGYCNPEEEQSCPFECHCAVKSECRSGTCPSGCQTGPLGYNWHGPGCQIGNVGFGKSARMTVDLANYERGYPAKAALDGRITLGTIDHTCAHPILEHSRLPAEWWADLGGLYKIYSITIYGRRDGFAFRLQQFDLTIYNQSNNEVLCNYQADEIATYKTITCRRPTVGRHVHFKRRGGAQIYITGLCEVIITGHKLYDCSRCPPGVQCDDVIGCRDCAKSYQPECWPDIICPTPACVLYADHTHQSQYYYEDTVTYTCPGGYKNTSSTTLKCGFRGRWLDPWPTCIRKKIFT</sequence>
<dbReference type="InterPro" id="IPR000436">
    <property type="entry name" value="Sushi_SCR_CCP_dom"/>
</dbReference>
<evidence type="ECO:0000313" key="6">
    <source>
        <dbReference type="Proteomes" id="UP001208570"/>
    </source>
</evidence>
<evidence type="ECO:0000256" key="3">
    <source>
        <dbReference type="SAM" id="SignalP"/>
    </source>
</evidence>